<dbReference type="PANTHER" id="PTHR42904:SF6">
    <property type="entry name" value="NAD-CAPPED RNA HYDROLASE NUDT12"/>
    <property type="match status" value="1"/>
</dbReference>
<dbReference type="Pfam" id="PF00293">
    <property type="entry name" value="NUDIX"/>
    <property type="match status" value="1"/>
</dbReference>
<evidence type="ECO:0000256" key="6">
    <source>
        <dbReference type="ARBA" id="ARBA00022801"/>
    </source>
</evidence>
<evidence type="ECO:0000313" key="12">
    <source>
        <dbReference type="Proteomes" id="UP000637423"/>
    </source>
</evidence>
<dbReference type="Gene3D" id="3.90.79.20">
    <property type="match status" value="1"/>
</dbReference>
<dbReference type="AlphaFoldDB" id="A0A916U647"/>
<dbReference type="RefSeq" id="WP_188564175.1">
    <property type="nucleotide sequence ID" value="NZ_BMED01000001.1"/>
</dbReference>
<dbReference type="EC" id="3.6.1.22" evidence="4"/>
<organism evidence="11 12">
    <name type="scientific">Undibacterium terreum</name>
    <dbReference type="NCBI Taxonomy" id="1224302"/>
    <lineage>
        <taxon>Bacteria</taxon>
        <taxon>Pseudomonadati</taxon>
        <taxon>Pseudomonadota</taxon>
        <taxon>Betaproteobacteria</taxon>
        <taxon>Burkholderiales</taxon>
        <taxon>Oxalobacteraceae</taxon>
        <taxon>Undibacterium</taxon>
    </lineage>
</organism>
<evidence type="ECO:0000256" key="7">
    <source>
        <dbReference type="ARBA" id="ARBA00022842"/>
    </source>
</evidence>
<dbReference type="GO" id="GO:0005829">
    <property type="term" value="C:cytosol"/>
    <property type="evidence" value="ECO:0007669"/>
    <property type="project" value="TreeGrafter"/>
</dbReference>
<evidence type="ECO:0000313" key="11">
    <source>
        <dbReference type="EMBL" id="GGC59060.1"/>
    </source>
</evidence>
<dbReference type="GO" id="GO:0006742">
    <property type="term" value="P:NADP+ catabolic process"/>
    <property type="evidence" value="ECO:0007669"/>
    <property type="project" value="TreeGrafter"/>
</dbReference>
<evidence type="ECO:0000256" key="3">
    <source>
        <dbReference type="ARBA" id="ARBA00009595"/>
    </source>
</evidence>
<accession>A0A916U647</accession>
<dbReference type="EMBL" id="BMED01000001">
    <property type="protein sequence ID" value="GGC59060.1"/>
    <property type="molecule type" value="Genomic_DNA"/>
</dbReference>
<dbReference type="GO" id="GO:0019677">
    <property type="term" value="P:NAD+ catabolic process"/>
    <property type="evidence" value="ECO:0007669"/>
    <property type="project" value="TreeGrafter"/>
</dbReference>
<dbReference type="InterPro" id="IPR015376">
    <property type="entry name" value="Znr_NADH_PPase"/>
</dbReference>
<dbReference type="InterPro" id="IPR000086">
    <property type="entry name" value="NUDIX_hydrolase_dom"/>
</dbReference>
<comment type="similarity">
    <text evidence="3">Belongs to the Nudix hydrolase family. NudC subfamily.</text>
</comment>
<dbReference type="InterPro" id="IPR050241">
    <property type="entry name" value="NAD-cap_RNA_hydrolase_NudC"/>
</dbReference>
<dbReference type="GO" id="GO:0035529">
    <property type="term" value="F:NADH pyrophosphatase activity"/>
    <property type="evidence" value="ECO:0007669"/>
    <property type="project" value="TreeGrafter"/>
</dbReference>
<dbReference type="CDD" id="cd03429">
    <property type="entry name" value="NUDIX_NADH_pyrophosphatase_Nudt13"/>
    <property type="match status" value="1"/>
</dbReference>
<evidence type="ECO:0000256" key="4">
    <source>
        <dbReference type="ARBA" id="ARBA00012381"/>
    </source>
</evidence>
<sequence>MLKTPPEFQLLLHPQEPASDTLSFIFRGDELLVRTADLGLPDLDICAGLGLVETDIHPLGLLDQRYCRTSWVAKEAEAPAGYAYTKFRALFGEMEDGLLGLAGRAFQITEWARSHKYCGTCSTPMKLAAGERCFKCPACGMLAYPRISPAMMVLIKKGEHILLAKHTASPTTRYVPLAGFLEAGESIEEAIHREVFEEVGLRVKNLQYFGSQSWPFPHSLMIAFTAEYVSGDIVLDQNEIADAQWFGPGNPIPDYPIGVSVSGALVDAHRPK</sequence>
<evidence type="ECO:0000256" key="2">
    <source>
        <dbReference type="ARBA" id="ARBA00001947"/>
    </source>
</evidence>
<feature type="domain" description="Nudix hydrolase" evidence="10">
    <location>
        <begin position="145"/>
        <end position="272"/>
    </location>
</feature>
<keyword evidence="6" id="KW-0378">Hydrolase</keyword>
<dbReference type="GO" id="GO:0046872">
    <property type="term" value="F:metal ion binding"/>
    <property type="evidence" value="ECO:0007669"/>
    <property type="project" value="UniProtKB-KW"/>
</dbReference>
<dbReference type="PROSITE" id="PS00893">
    <property type="entry name" value="NUDIX_BOX"/>
    <property type="match status" value="1"/>
</dbReference>
<evidence type="ECO:0000256" key="1">
    <source>
        <dbReference type="ARBA" id="ARBA00001946"/>
    </source>
</evidence>
<dbReference type="InterPro" id="IPR020084">
    <property type="entry name" value="NUDIX_hydrolase_CS"/>
</dbReference>
<keyword evidence="5" id="KW-0479">Metal-binding</keyword>
<comment type="cofactor">
    <cofactor evidence="1">
        <name>Mg(2+)</name>
        <dbReference type="ChEBI" id="CHEBI:18420"/>
    </cofactor>
</comment>
<dbReference type="SUPFAM" id="SSF55811">
    <property type="entry name" value="Nudix"/>
    <property type="match status" value="2"/>
</dbReference>
<evidence type="ECO:0000256" key="5">
    <source>
        <dbReference type="ARBA" id="ARBA00022723"/>
    </source>
</evidence>
<evidence type="ECO:0000256" key="8">
    <source>
        <dbReference type="ARBA" id="ARBA00023027"/>
    </source>
</evidence>
<dbReference type="Pfam" id="PF09297">
    <property type="entry name" value="Zn_ribbon_NUD"/>
    <property type="match status" value="1"/>
</dbReference>
<comment type="cofactor">
    <cofactor evidence="2">
        <name>Zn(2+)</name>
        <dbReference type="ChEBI" id="CHEBI:29105"/>
    </cofactor>
</comment>
<keyword evidence="12" id="KW-1185">Reference proteome</keyword>
<comment type="caution">
    <text evidence="11">The sequence shown here is derived from an EMBL/GenBank/DDBJ whole genome shotgun (WGS) entry which is preliminary data.</text>
</comment>
<gene>
    <name evidence="11" type="primary">nudC</name>
    <name evidence="11" type="ORF">GCM10011396_02440</name>
</gene>
<dbReference type="Proteomes" id="UP000637423">
    <property type="component" value="Unassembled WGS sequence"/>
</dbReference>
<evidence type="ECO:0000256" key="9">
    <source>
        <dbReference type="ARBA" id="ARBA00023679"/>
    </source>
</evidence>
<proteinExistence type="inferred from homology"/>
<keyword evidence="8" id="KW-0520">NAD</keyword>
<comment type="catalytic activity">
    <reaction evidence="9">
        <text>a 5'-end NAD(+)-phospho-ribonucleoside in mRNA + H2O = a 5'-end phospho-adenosine-phospho-ribonucleoside in mRNA + beta-nicotinamide D-ribonucleotide + 2 H(+)</text>
        <dbReference type="Rhea" id="RHEA:60876"/>
        <dbReference type="Rhea" id="RHEA-COMP:15698"/>
        <dbReference type="Rhea" id="RHEA-COMP:15719"/>
        <dbReference type="ChEBI" id="CHEBI:14649"/>
        <dbReference type="ChEBI" id="CHEBI:15377"/>
        <dbReference type="ChEBI" id="CHEBI:15378"/>
        <dbReference type="ChEBI" id="CHEBI:144029"/>
        <dbReference type="ChEBI" id="CHEBI:144051"/>
    </reaction>
    <physiologicalReaction direction="left-to-right" evidence="9">
        <dbReference type="Rhea" id="RHEA:60877"/>
    </physiologicalReaction>
</comment>
<dbReference type="Gene3D" id="3.90.79.10">
    <property type="entry name" value="Nucleoside Triphosphate Pyrophosphohydrolase"/>
    <property type="match status" value="1"/>
</dbReference>
<dbReference type="InterPro" id="IPR049734">
    <property type="entry name" value="NudC-like_C"/>
</dbReference>
<reference evidence="11" key="1">
    <citation type="journal article" date="2014" name="Int. J. Syst. Evol. Microbiol.">
        <title>Complete genome sequence of Corynebacterium casei LMG S-19264T (=DSM 44701T), isolated from a smear-ripened cheese.</title>
        <authorList>
            <consortium name="US DOE Joint Genome Institute (JGI-PGF)"/>
            <person name="Walter F."/>
            <person name="Albersmeier A."/>
            <person name="Kalinowski J."/>
            <person name="Ruckert C."/>
        </authorList>
    </citation>
    <scope>NUCLEOTIDE SEQUENCE</scope>
    <source>
        <strain evidence="11">CGMCC 1.10998</strain>
    </source>
</reference>
<protein>
    <recommendedName>
        <fullName evidence="4">NAD(+) diphosphatase</fullName>
        <ecNumber evidence="4">3.6.1.22</ecNumber>
    </recommendedName>
</protein>
<dbReference type="InterPro" id="IPR015375">
    <property type="entry name" value="NADH_PPase-like_N"/>
</dbReference>
<dbReference type="NCBIfam" id="NF001299">
    <property type="entry name" value="PRK00241.1"/>
    <property type="match status" value="1"/>
</dbReference>
<dbReference type="InterPro" id="IPR015797">
    <property type="entry name" value="NUDIX_hydrolase-like_dom_sf"/>
</dbReference>
<dbReference type="PANTHER" id="PTHR42904">
    <property type="entry name" value="NUDIX HYDROLASE, NUDC SUBFAMILY"/>
    <property type="match status" value="1"/>
</dbReference>
<dbReference type="Pfam" id="PF09296">
    <property type="entry name" value="NUDIX-like"/>
    <property type="match status" value="1"/>
</dbReference>
<reference evidence="11" key="2">
    <citation type="submission" date="2020-09" db="EMBL/GenBank/DDBJ databases">
        <authorList>
            <person name="Sun Q."/>
            <person name="Zhou Y."/>
        </authorList>
    </citation>
    <scope>NUCLEOTIDE SEQUENCE</scope>
    <source>
        <strain evidence="11">CGMCC 1.10998</strain>
    </source>
</reference>
<name>A0A916U647_9BURK</name>
<evidence type="ECO:0000259" key="10">
    <source>
        <dbReference type="PROSITE" id="PS51462"/>
    </source>
</evidence>
<dbReference type="PROSITE" id="PS51462">
    <property type="entry name" value="NUDIX"/>
    <property type="match status" value="1"/>
</dbReference>
<keyword evidence="7" id="KW-0460">Magnesium</keyword>